<dbReference type="HOGENOM" id="CLU_007383_6_1_10"/>
<gene>
    <name evidence="2" type="ORF">NMS_2721</name>
</gene>
<keyword evidence="3" id="KW-1185">Reference proteome</keyword>
<name>W8VT37_9FLAO</name>
<dbReference type="Pfam" id="PF01370">
    <property type="entry name" value="Epimerase"/>
    <property type="match status" value="1"/>
</dbReference>
<sequence>MNKILITGASGFLGRDLCKEFSSYQVHTLGRKIENDIVCDLSNKIPALKECYDLVIHAAGKAHSVPINEVENDLFLQGNHQSTINLLKALSTNLPKMIVFISSVAVYGVEEGININEEFKLKGNSPYALSKILAEKELVAFGKNFNVAVVCLRLPLICGVNPPGNLGSLINAIKNGKYVRFGKAQAKKSMIAISDVSSFIKAMPKGSNGVFNLTDGIDHQFYEVEDHIKDDLGKNYIFKLPYFFGLLIAKLGDTLKILPINSSKFKKMNSDLTFSNEKALSVPDWKPTNALNSLKHKL</sequence>
<accession>W8VT37</accession>
<dbReference type="InterPro" id="IPR050177">
    <property type="entry name" value="Lipid_A_modif_metabolic_enz"/>
</dbReference>
<dbReference type="Proteomes" id="UP000031760">
    <property type="component" value="Chromosome"/>
</dbReference>
<proteinExistence type="predicted"/>
<dbReference type="RefSeq" id="WP_041497238.1">
    <property type="nucleotide sequence ID" value="NZ_AP014548.1"/>
</dbReference>
<dbReference type="AlphaFoldDB" id="W8VT37"/>
<organism evidence="2 3">
    <name type="scientific">Nonlabens marinus S1-08</name>
    <dbReference type="NCBI Taxonomy" id="1454201"/>
    <lineage>
        <taxon>Bacteria</taxon>
        <taxon>Pseudomonadati</taxon>
        <taxon>Bacteroidota</taxon>
        <taxon>Flavobacteriia</taxon>
        <taxon>Flavobacteriales</taxon>
        <taxon>Flavobacteriaceae</taxon>
        <taxon>Nonlabens</taxon>
    </lineage>
</organism>
<dbReference type="SUPFAM" id="SSF51735">
    <property type="entry name" value="NAD(P)-binding Rossmann-fold domains"/>
    <property type="match status" value="1"/>
</dbReference>
<dbReference type="InterPro" id="IPR001509">
    <property type="entry name" value="Epimerase_deHydtase"/>
</dbReference>
<evidence type="ECO:0000313" key="3">
    <source>
        <dbReference type="Proteomes" id="UP000031760"/>
    </source>
</evidence>
<dbReference type="PANTHER" id="PTHR43245:SF58">
    <property type="entry name" value="BLL5923 PROTEIN"/>
    <property type="match status" value="1"/>
</dbReference>
<protein>
    <submittedName>
        <fullName evidence="2">UDP-glucose 4-epimerase</fullName>
    </submittedName>
</protein>
<dbReference type="Gene3D" id="3.40.50.720">
    <property type="entry name" value="NAD(P)-binding Rossmann-like Domain"/>
    <property type="match status" value="1"/>
</dbReference>
<dbReference type="InterPro" id="IPR036291">
    <property type="entry name" value="NAD(P)-bd_dom_sf"/>
</dbReference>
<dbReference type="OrthoDB" id="329806at2"/>
<dbReference type="KEGG" id="nmf:NMS_2721"/>
<evidence type="ECO:0000259" key="1">
    <source>
        <dbReference type="Pfam" id="PF01370"/>
    </source>
</evidence>
<evidence type="ECO:0000313" key="2">
    <source>
        <dbReference type="EMBL" id="BAO56730.1"/>
    </source>
</evidence>
<dbReference type="EMBL" id="AP014548">
    <property type="protein sequence ID" value="BAO56730.1"/>
    <property type="molecule type" value="Genomic_DNA"/>
</dbReference>
<dbReference type="PANTHER" id="PTHR43245">
    <property type="entry name" value="BIFUNCTIONAL POLYMYXIN RESISTANCE PROTEIN ARNA"/>
    <property type="match status" value="1"/>
</dbReference>
<feature type="domain" description="NAD-dependent epimerase/dehydratase" evidence="1">
    <location>
        <begin position="4"/>
        <end position="203"/>
    </location>
</feature>
<reference evidence="2 3" key="1">
    <citation type="journal article" date="2014" name="Proc. Natl. Acad. Sci. U.S.A.">
        <title>Functional characterization of flavobacteria rhodopsins reveals a unique class of light-driven chloride pump in bacteria.</title>
        <authorList>
            <person name="Yoshizawa S."/>
            <person name="Kumagai Y."/>
            <person name="Kim H."/>
            <person name="Ogura Y."/>
            <person name="Hayashi T."/>
            <person name="Iwasaki W."/>
            <person name="DeLong E.F."/>
            <person name="Kogure K."/>
        </authorList>
    </citation>
    <scope>NUCLEOTIDE SEQUENCE [LARGE SCALE GENOMIC DNA]</scope>
    <source>
        <strain evidence="2 3">S1-08</strain>
    </source>
</reference>
<dbReference type="STRING" id="1454201.NMS_2721"/>